<organism evidence="2 3">
    <name type="scientific">Candidatus Rhodoblastus alkanivorans</name>
    <dbReference type="NCBI Taxonomy" id="2954117"/>
    <lineage>
        <taxon>Bacteria</taxon>
        <taxon>Pseudomonadati</taxon>
        <taxon>Pseudomonadota</taxon>
        <taxon>Alphaproteobacteria</taxon>
        <taxon>Hyphomicrobiales</taxon>
        <taxon>Rhodoblastaceae</taxon>
        <taxon>Rhodoblastus</taxon>
    </lineage>
</organism>
<evidence type="ECO:0008006" key="4">
    <source>
        <dbReference type="Google" id="ProtNLM"/>
    </source>
</evidence>
<feature type="compositionally biased region" description="Basic and acidic residues" evidence="1">
    <location>
        <begin position="40"/>
        <end position="81"/>
    </location>
</feature>
<reference evidence="2" key="1">
    <citation type="journal article" date="2022" name="ISME J.">
        <title>Identification of active gaseous-alkane degraders at natural gas seeps.</title>
        <authorList>
            <person name="Farhan Ul Haque M."/>
            <person name="Hernandez M."/>
            <person name="Crombie A.T."/>
            <person name="Murrell J.C."/>
        </authorList>
    </citation>
    <scope>NUCLEOTIDE SEQUENCE</scope>
    <source>
        <strain evidence="2">PC2</strain>
    </source>
</reference>
<evidence type="ECO:0000313" key="3">
    <source>
        <dbReference type="Proteomes" id="UP001139104"/>
    </source>
</evidence>
<evidence type="ECO:0000313" key="2">
    <source>
        <dbReference type="EMBL" id="MCI4682224.1"/>
    </source>
</evidence>
<accession>A0ABS9Z3H5</accession>
<proteinExistence type="predicted"/>
<dbReference type="RefSeq" id="WP_243066252.1">
    <property type="nucleotide sequence ID" value="NZ_JAIVFK010000014.1"/>
</dbReference>
<gene>
    <name evidence="2" type="ORF">K2U94_05500</name>
</gene>
<comment type="caution">
    <text evidence="2">The sequence shown here is derived from an EMBL/GenBank/DDBJ whole genome shotgun (WGS) entry which is preliminary data.</text>
</comment>
<feature type="region of interest" description="Disordered" evidence="1">
    <location>
        <begin position="1"/>
        <end position="81"/>
    </location>
</feature>
<name>A0ABS9Z3H5_9HYPH</name>
<evidence type="ECO:0000256" key="1">
    <source>
        <dbReference type="SAM" id="MobiDB-lite"/>
    </source>
</evidence>
<dbReference type="EMBL" id="JAIVFP010000001">
    <property type="protein sequence ID" value="MCI4682224.1"/>
    <property type="molecule type" value="Genomic_DNA"/>
</dbReference>
<dbReference type="Proteomes" id="UP001139104">
    <property type="component" value="Unassembled WGS sequence"/>
</dbReference>
<sequence length="232" mass="25873">MKPVPFAQYLARQQQAAGPEPSEPRRWPPRAKAADAPAEPPRKSPLLREVEKPGAERDSEFARRLEQGRSEALDEGREAARKELDQERRRLREEMDAEIAKARAQWAEEEAAHLAQAHRAAFDALEQRCAQAVANILRPFLVQQSIVRVTDALVENMEALFAARVQSMFEISGPADLLAALEKKFAAHKATIAFTPDESIDVRVRVEDTIIETQLGPWLQALGALPRSGADE</sequence>
<keyword evidence="3" id="KW-1185">Reference proteome</keyword>
<protein>
    <recommendedName>
        <fullName evidence="4">Flagellar assembly protein FliH/Type III secretion system HrpE domain-containing protein</fullName>
    </recommendedName>
</protein>